<dbReference type="AlphaFoldDB" id="A0AA46TEB4"/>
<dbReference type="RefSeq" id="WP_271632080.1">
    <property type="nucleotide sequence ID" value="NZ_CP094970.1"/>
</dbReference>
<evidence type="ECO:0000313" key="1">
    <source>
        <dbReference type="EMBL" id="UYM03471.1"/>
    </source>
</evidence>
<keyword evidence="2" id="KW-1185">Reference proteome</keyword>
<keyword evidence="1" id="KW-0547">Nucleotide-binding</keyword>
<dbReference type="GO" id="GO:0005524">
    <property type="term" value="F:ATP binding"/>
    <property type="evidence" value="ECO:0007669"/>
    <property type="project" value="UniProtKB-KW"/>
</dbReference>
<evidence type="ECO:0000313" key="2">
    <source>
        <dbReference type="Proteomes" id="UP001164390"/>
    </source>
</evidence>
<dbReference type="SUPFAM" id="SSF52540">
    <property type="entry name" value="P-loop containing nucleoside triphosphate hydrolases"/>
    <property type="match status" value="1"/>
</dbReference>
<dbReference type="Pfam" id="PF13671">
    <property type="entry name" value="AAA_33"/>
    <property type="match status" value="1"/>
</dbReference>
<accession>A0AA46TEB4</accession>
<dbReference type="KEGG" id="sgrg:L0C25_12980"/>
<gene>
    <name evidence="1" type="ORF">L0C25_12980</name>
</gene>
<protein>
    <submittedName>
        <fullName evidence="1">ATP-binding protein</fullName>
    </submittedName>
</protein>
<keyword evidence="1" id="KW-0067">ATP-binding</keyword>
<sequence>MGRSLNVIVWLNGAFGVGKTRTARELMMQVPHSRIIDPEHLGWALQHTIGWMQRGDFQHLRSWRLGTVALVRTAARGGSTVIVPMSVLRPDYLDEMLDRLRDGGHEVRHVTLDASAAVLHARIAEDEEEPAAAEWRRGHIDNYGDVRSELVARGSTVDTSLRPPDAVATEIAESLRLESADGA</sequence>
<name>A0AA46TEB4_9ACTN</name>
<dbReference type="InterPro" id="IPR027417">
    <property type="entry name" value="P-loop_NTPase"/>
</dbReference>
<dbReference type="Gene3D" id="3.40.50.300">
    <property type="entry name" value="P-loop containing nucleotide triphosphate hydrolases"/>
    <property type="match status" value="1"/>
</dbReference>
<proteinExistence type="predicted"/>
<dbReference type="EMBL" id="CP094970">
    <property type="protein sequence ID" value="UYM03471.1"/>
    <property type="molecule type" value="Genomic_DNA"/>
</dbReference>
<organism evidence="1 2">
    <name type="scientific">Solicola gregarius</name>
    <dbReference type="NCBI Taxonomy" id="2908642"/>
    <lineage>
        <taxon>Bacteria</taxon>
        <taxon>Bacillati</taxon>
        <taxon>Actinomycetota</taxon>
        <taxon>Actinomycetes</taxon>
        <taxon>Propionibacteriales</taxon>
        <taxon>Nocardioidaceae</taxon>
        <taxon>Solicola</taxon>
    </lineage>
</organism>
<reference evidence="1" key="1">
    <citation type="submission" date="2022-01" db="EMBL/GenBank/DDBJ databases">
        <title>Nocardioidaceae gen. sp. A5X3R13.</title>
        <authorList>
            <person name="Lopez Marin M.A."/>
            <person name="Uhlik O."/>
        </authorList>
    </citation>
    <scope>NUCLEOTIDE SEQUENCE</scope>
    <source>
        <strain evidence="1">A5X3R13</strain>
    </source>
</reference>
<dbReference type="Proteomes" id="UP001164390">
    <property type="component" value="Chromosome"/>
</dbReference>